<keyword evidence="3" id="KW-1185">Reference proteome</keyword>
<keyword evidence="1" id="KW-0732">Signal</keyword>
<protein>
    <submittedName>
        <fullName evidence="2">Carbohydrate ABC transporter substrate-binding protein, CUT1 family</fullName>
    </submittedName>
</protein>
<dbReference type="Proteomes" id="UP000184440">
    <property type="component" value="Unassembled WGS sequence"/>
</dbReference>
<dbReference type="PROSITE" id="PS51257">
    <property type="entry name" value="PROKAR_LIPOPROTEIN"/>
    <property type="match status" value="1"/>
</dbReference>
<reference evidence="2 3" key="1">
    <citation type="submission" date="2016-11" db="EMBL/GenBank/DDBJ databases">
        <authorList>
            <person name="Jaros S."/>
            <person name="Januszkiewicz K."/>
            <person name="Wedrychowicz H."/>
        </authorList>
    </citation>
    <scope>NUCLEOTIDE SEQUENCE [LARGE SCALE GENOMIC DNA]</scope>
    <source>
        <strain evidence="2 3">DSM 46144</strain>
    </source>
</reference>
<evidence type="ECO:0000313" key="2">
    <source>
        <dbReference type="EMBL" id="SHM89688.1"/>
    </source>
</evidence>
<accession>A0A1M7MFM5</accession>
<dbReference type="AlphaFoldDB" id="A0A1M7MFM5"/>
<dbReference type="SUPFAM" id="SSF53850">
    <property type="entry name" value="Periplasmic binding protein-like II"/>
    <property type="match status" value="1"/>
</dbReference>
<dbReference type="InterPro" id="IPR050490">
    <property type="entry name" value="Bact_solute-bd_prot1"/>
</dbReference>
<dbReference type="InterPro" id="IPR006059">
    <property type="entry name" value="SBP"/>
</dbReference>
<evidence type="ECO:0000256" key="1">
    <source>
        <dbReference type="SAM" id="SignalP"/>
    </source>
</evidence>
<dbReference type="CDD" id="cd13585">
    <property type="entry name" value="PBP2_TMBP_like"/>
    <property type="match status" value="1"/>
</dbReference>
<dbReference type="OrthoDB" id="2644341at2"/>
<organism evidence="2 3">
    <name type="scientific">Cryptosporangium aurantiacum</name>
    <dbReference type="NCBI Taxonomy" id="134849"/>
    <lineage>
        <taxon>Bacteria</taxon>
        <taxon>Bacillati</taxon>
        <taxon>Actinomycetota</taxon>
        <taxon>Actinomycetes</taxon>
        <taxon>Cryptosporangiales</taxon>
        <taxon>Cryptosporangiaceae</taxon>
        <taxon>Cryptosporangium</taxon>
    </lineage>
</organism>
<dbReference type="RefSeq" id="WP_073253224.1">
    <property type="nucleotide sequence ID" value="NZ_FRCS01000002.1"/>
</dbReference>
<feature type="signal peptide" evidence="1">
    <location>
        <begin position="1"/>
        <end position="24"/>
    </location>
</feature>
<dbReference type="Pfam" id="PF01547">
    <property type="entry name" value="SBP_bac_1"/>
    <property type="match status" value="1"/>
</dbReference>
<gene>
    <name evidence="2" type="ORF">SAMN05443668_102107</name>
</gene>
<dbReference type="PANTHER" id="PTHR43649">
    <property type="entry name" value="ARABINOSE-BINDING PROTEIN-RELATED"/>
    <property type="match status" value="1"/>
</dbReference>
<feature type="chain" id="PRO_5012003082" evidence="1">
    <location>
        <begin position="25"/>
        <end position="444"/>
    </location>
</feature>
<dbReference type="EMBL" id="FRCS01000002">
    <property type="protein sequence ID" value="SHM89688.1"/>
    <property type="molecule type" value="Genomic_DNA"/>
</dbReference>
<sequence>MRRSRLGALVAAGLVLAATGCTSADDDTTADGKVRITVNCEPPKSAAIDRRSFEEDIAIFEKQNPDIDIVAHDAFPCMDPKTFDAKLAGDQMETIFYVYFTDVANVVKRRQAADISKYVGEVAGYDDLQQSVLDIFETDGKTYGLPRTNYSMGLVYNKALFTKAGLDASKPPTTWDEVRVAAKKIAGLGNGTVGYADFSASNQGGWHFTAEMYSQGGSIVSEDGKKATVDSPEGKAVLQTLKDMRWTDNSMGSKQLLQITDVQQMMGSGKLGMYLAAPDNLPEIVKKYKGSYNDLAIAPMPGNKGTLLGGDGYMFNKKATPEQIKAGVKWVEFQNLTPGTGANNWERAARNKAPVGLPQPNLWTGATADADNTLKAEYANVPVENYRLFQETEIPGKLEPPQAQQIYSVMDGVMSAVLTNKNADIDDLLADASDKIDRLLANQR</sequence>
<evidence type="ECO:0000313" key="3">
    <source>
        <dbReference type="Proteomes" id="UP000184440"/>
    </source>
</evidence>
<proteinExistence type="predicted"/>
<name>A0A1M7MFM5_9ACTN</name>
<dbReference type="STRING" id="134849.SAMN05443668_102107"/>
<dbReference type="Gene3D" id="3.40.190.10">
    <property type="entry name" value="Periplasmic binding protein-like II"/>
    <property type="match status" value="1"/>
</dbReference>
<dbReference type="PANTHER" id="PTHR43649:SF16">
    <property type="entry name" value="SUGAR-BINDING LIPOPROTEIN"/>
    <property type="match status" value="1"/>
</dbReference>